<dbReference type="RefSeq" id="WP_249333083.1">
    <property type="nucleotide sequence ID" value="NZ_JACRSY010000018.1"/>
</dbReference>
<organism evidence="2 3">
    <name type="scientific">Zhenhengia yiwuensis</name>
    <dbReference type="NCBI Taxonomy" id="2763666"/>
    <lineage>
        <taxon>Bacteria</taxon>
        <taxon>Bacillati</taxon>
        <taxon>Bacillota</taxon>
        <taxon>Clostridia</taxon>
        <taxon>Lachnospirales</taxon>
        <taxon>Lachnospiraceae</taxon>
        <taxon>Zhenhengia</taxon>
    </lineage>
</organism>
<gene>
    <name evidence="2" type="ORF">H8718_11815</name>
</gene>
<proteinExistence type="predicted"/>
<comment type="caution">
    <text evidence="2">The sequence shown here is derived from an EMBL/GenBank/DDBJ whole genome shotgun (WGS) entry which is preliminary data.</text>
</comment>
<evidence type="ECO:0000313" key="3">
    <source>
        <dbReference type="Proteomes" id="UP000655830"/>
    </source>
</evidence>
<reference evidence="2" key="1">
    <citation type="submission" date="2020-08" db="EMBL/GenBank/DDBJ databases">
        <title>Genome public.</title>
        <authorList>
            <person name="Liu C."/>
            <person name="Sun Q."/>
        </authorList>
    </citation>
    <scope>NUCLEOTIDE SEQUENCE</scope>
    <source>
        <strain evidence="2">NSJ-12</strain>
    </source>
</reference>
<dbReference type="EMBL" id="JACRSY010000018">
    <property type="protein sequence ID" value="MBC8580211.1"/>
    <property type="molecule type" value="Genomic_DNA"/>
</dbReference>
<evidence type="ECO:0000256" key="1">
    <source>
        <dbReference type="SAM" id="Coils"/>
    </source>
</evidence>
<dbReference type="Proteomes" id="UP000655830">
    <property type="component" value="Unassembled WGS sequence"/>
</dbReference>
<name>A0A926EFM3_9FIRM</name>
<protein>
    <submittedName>
        <fullName evidence="2">Uncharacterized protein</fullName>
    </submittedName>
</protein>
<evidence type="ECO:0000313" key="2">
    <source>
        <dbReference type="EMBL" id="MBC8580211.1"/>
    </source>
</evidence>
<dbReference type="AlphaFoldDB" id="A0A926EFM3"/>
<accession>A0A926EFM3</accession>
<keyword evidence="1" id="KW-0175">Coiled coil</keyword>
<sequence length="104" mass="12410">MKMKELDKLAKSGEDLPQGLTSYKQNYYIASRGLYKQYERGEIDLTRARQEKAELIEAYKEGEWEWEYFLKLHEIMDKLQQLAKEGFNSVIEFEVLELIEVLLK</sequence>
<keyword evidence="3" id="KW-1185">Reference proteome</keyword>
<feature type="coiled-coil region" evidence="1">
    <location>
        <begin position="38"/>
        <end position="65"/>
    </location>
</feature>